<dbReference type="RefSeq" id="YP_010782493.1">
    <property type="nucleotide sequence ID" value="NC_075039.1"/>
</dbReference>
<organism evidence="1">
    <name type="scientific">Tupanvirus soda lake</name>
    <dbReference type="NCBI Taxonomy" id="2126985"/>
    <lineage>
        <taxon>Viruses</taxon>
        <taxon>Varidnaviria</taxon>
        <taxon>Bamfordvirae</taxon>
        <taxon>Nucleocytoviricota</taxon>
        <taxon>Megaviricetes</taxon>
        <taxon>Imitervirales</taxon>
        <taxon>Mimiviridae</taxon>
        <taxon>Megamimivirinae</taxon>
        <taxon>Tupanvirus</taxon>
        <taxon>Tupanvirus salinum</taxon>
    </lineage>
</organism>
<accession>A0A6N1NPM0</accession>
<protein>
    <submittedName>
        <fullName evidence="1">Uncharacterized protein</fullName>
    </submittedName>
</protein>
<evidence type="ECO:0000313" key="1">
    <source>
        <dbReference type="EMBL" id="QKU35810.1"/>
    </source>
</evidence>
<dbReference type="GeneID" id="80519257"/>
<reference evidence="1" key="1">
    <citation type="submission" date="2017-01" db="EMBL/GenBank/DDBJ databases">
        <authorList>
            <person name="Assis F.L."/>
            <person name="Abrahao J.S."/>
            <person name="Silva L."/>
            <person name="Khalil J.B."/>
            <person name="Rodrigues R."/>
            <person name="Silva L.S."/>
            <person name="Arantes T."/>
            <person name="Boratto P."/>
            <person name="Andrade M."/>
            <person name="Kroon E.G."/>
            <person name="Ribeiro B."/>
            <person name="Bergier I."/>
            <person name="Seligmann H."/>
            <person name="Ghigo E."/>
            <person name="Colson P."/>
            <person name="Levasseur A."/>
            <person name="Raoult D."/>
            <person name="Scola B.L."/>
        </authorList>
    </citation>
    <scope>NUCLEOTIDE SEQUENCE</scope>
    <source>
        <strain evidence="1">Soda lake</strain>
    </source>
</reference>
<dbReference type="EMBL" id="KY523104">
    <property type="protein sequence ID" value="QKU35810.1"/>
    <property type="molecule type" value="Genomic_DNA"/>
</dbReference>
<dbReference type="KEGG" id="vg:80519257"/>
<sequence length="126" mass="14269">MSAVDNILELTAKMMSHLLQFPPSSLLETRADYVRLPRLVEVMTDGGRISEADKIAMGKYVKSYLLGMPKYVDYQWQKIPIDVPDFVGGVKKTKTIVIVKYTEENIPDLTVAIAKFLVTNQTKIIY</sequence>
<proteinExistence type="predicted"/>
<reference evidence="1" key="2">
    <citation type="journal article" date="2018" name="Nat. Commun.">
        <title>Tailed giant Tupanvirus possesses the most complete translational apparatus of the known virosphere.</title>
        <authorList>
            <person name="Abrahao J."/>
            <person name="Silva L."/>
            <person name="Silva L.S."/>
            <person name="Khalil J.Y.B."/>
            <person name="Rodrigues R."/>
            <person name="Arantes T."/>
            <person name="Assis F."/>
            <person name="Boratto P."/>
            <person name="Andrade M."/>
            <person name="Kroon E.G."/>
            <person name="Ribeiro B."/>
            <person name="Bergier I."/>
            <person name="Seligmann H."/>
            <person name="Ghigo E."/>
            <person name="Colson P."/>
            <person name="Levasseur A."/>
            <person name="Kroemer G."/>
            <person name="Raoult D."/>
            <person name="La Scola B."/>
        </authorList>
    </citation>
    <scope>NUCLEOTIDE SEQUENCE [LARGE SCALE GENOMIC DNA]</scope>
    <source>
        <strain evidence="1">Soda lake</strain>
    </source>
</reference>
<name>A0A6N1NPM0_9VIRU</name>